<reference evidence="3" key="1">
    <citation type="submission" date="2015-08" db="EMBL/GenBank/DDBJ databases">
        <authorList>
            <person name="Babu N.S."/>
            <person name="Beckwith C.J."/>
            <person name="Beseler K.G."/>
            <person name="Brison A."/>
            <person name="Carone J.V."/>
            <person name="Caskin T.P."/>
            <person name="Diamond M."/>
            <person name="Durham M.E."/>
            <person name="Foxe J.M."/>
            <person name="Go M."/>
            <person name="Henderson B.A."/>
            <person name="Jones I.B."/>
            <person name="McGettigan J.A."/>
            <person name="Micheletti S.J."/>
            <person name="Nasrallah M.E."/>
            <person name="Ortiz D."/>
            <person name="Piller C.R."/>
            <person name="Privatt S.R."/>
            <person name="Schneider S.L."/>
            <person name="Sharp S."/>
            <person name="Smith T.C."/>
            <person name="Stanton J.D."/>
            <person name="Ullery H.E."/>
            <person name="Wilson R.J."/>
            <person name="Serrano M.G."/>
            <person name="Buck G."/>
            <person name="Lee V."/>
            <person name="Wang Y."/>
            <person name="Carvalho R."/>
            <person name="Voegtly L."/>
            <person name="Shi R."/>
            <person name="Duckworth R."/>
            <person name="Johnson A."/>
            <person name="Loviza R."/>
            <person name="Walstead R."/>
            <person name="Shah Z."/>
            <person name="Kiflezghi M."/>
            <person name="Wade K."/>
            <person name="Ball S.L."/>
            <person name="Bradley K.W."/>
            <person name="Asai D.J."/>
            <person name="Bowman C.A."/>
            <person name="Russell D.A."/>
            <person name="Pope W.H."/>
            <person name="Jacobs-Sera D."/>
            <person name="Hendrix R.W."/>
            <person name="Hatfull G.F."/>
        </authorList>
    </citation>
    <scope>NUCLEOTIDE SEQUENCE</scope>
</reference>
<accession>A0A1D2ACM7</accession>
<keyword evidence="2" id="KW-1133">Transmembrane helix</keyword>
<feature type="transmembrane region" description="Helical" evidence="2">
    <location>
        <begin position="243"/>
        <end position="263"/>
    </location>
</feature>
<keyword evidence="2" id="KW-0472">Membrane</keyword>
<organism evidence="3">
    <name type="scientific">Auxenochlorella protothecoides</name>
    <name type="common">Green microalga</name>
    <name type="synonym">Chlorella protothecoides</name>
    <dbReference type="NCBI Taxonomy" id="3075"/>
    <lineage>
        <taxon>Eukaryota</taxon>
        <taxon>Viridiplantae</taxon>
        <taxon>Chlorophyta</taxon>
        <taxon>core chlorophytes</taxon>
        <taxon>Trebouxiophyceae</taxon>
        <taxon>Chlorellales</taxon>
        <taxon>Chlorellaceae</taxon>
        <taxon>Auxenochlorella</taxon>
    </lineage>
</organism>
<evidence type="ECO:0000256" key="1">
    <source>
        <dbReference type="ARBA" id="ARBA00022679"/>
    </source>
</evidence>
<gene>
    <name evidence="3" type="ORF">g.88483</name>
</gene>
<feature type="non-terminal residue" evidence="3">
    <location>
        <position position="1"/>
    </location>
</feature>
<feature type="transmembrane region" description="Helical" evidence="2">
    <location>
        <begin position="317"/>
        <end position="337"/>
    </location>
</feature>
<dbReference type="InterPro" id="IPR007577">
    <property type="entry name" value="GlycoTrfase_DXD_sugar-bd_CS"/>
</dbReference>
<keyword evidence="1" id="KW-0808">Transferase</keyword>
<dbReference type="InterPro" id="IPR051706">
    <property type="entry name" value="Glycosyltransferase_domain"/>
</dbReference>
<dbReference type="GO" id="GO:0000030">
    <property type="term" value="F:mannosyltransferase activity"/>
    <property type="evidence" value="ECO:0007669"/>
    <property type="project" value="TreeGrafter"/>
</dbReference>
<dbReference type="Pfam" id="PF04488">
    <property type="entry name" value="Gly_transf_sug"/>
    <property type="match status" value="1"/>
</dbReference>
<proteinExistence type="predicted"/>
<dbReference type="SUPFAM" id="SSF53448">
    <property type="entry name" value="Nucleotide-diphospho-sugar transferases"/>
    <property type="match status" value="1"/>
</dbReference>
<dbReference type="AlphaFoldDB" id="A0A1D2ACM7"/>
<dbReference type="EMBL" id="GDKF01001919">
    <property type="protein sequence ID" value="JAT76703.1"/>
    <property type="molecule type" value="Transcribed_RNA"/>
</dbReference>
<dbReference type="PANTHER" id="PTHR32385">
    <property type="entry name" value="MANNOSYL PHOSPHORYLINOSITOL CERAMIDE SYNTHASE"/>
    <property type="match status" value="1"/>
</dbReference>
<dbReference type="InterPro" id="IPR029044">
    <property type="entry name" value="Nucleotide-diphossugar_trans"/>
</dbReference>
<dbReference type="Gene3D" id="3.90.550.20">
    <property type="match status" value="1"/>
</dbReference>
<dbReference type="GO" id="GO:0051999">
    <property type="term" value="P:mannosyl-inositol phosphorylceramide biosynthetic process"/>
    <property type="evidence" value="ECO:0007669"/>
    <property type="project" value="TreeGrafter"/>
</dbReference>
<protein>
    <submittedName>
        <fullName evidence="3">Uncharacterized protein</fullName>
    </submittedName>
</protein>
<name>A0A1D2ACM7_AUXPR</name>
<evidence type="ECO:0000313" key="3">
    <source>
        <dbReference type="EMBL" id="JAT76703.1"/>
    </source>
</evidence>
<dbReference type="GO" id="GO:0016020">
    <property type="term" value="C:membrane"/>
    <property type="evidence" value="ECO:0007669"/>
    <property type="project" value="GOC"/>
</dbReference>
<evidence type="ECO:0000256" key="2">
    <source>
        <dbReference type="SAM" id="Phobius"/>
    </source>
</evidence>
<keyword evidence="2" id="KW-0812">Transmembrane</keyword>
<sequence>THSAVFLNGVTRAVVVAQTHLWTEQGGLQTARPRVGALRGKVEAMLASRPRCGASRKPLTLLLAGLVLLWLCWAHLSAVTSVAYAYGWWALGPAIPVMSMEAPKNATLVPKIIHQTWKDKDIPEKWRAAQKSCIDLHPDFEYRLWTDEESLRFIELEFPWFLPTYLAYPYVIQRVDAIRYFILYHHGGVYVDLDMGCRKRVDPLLAAPFTAPLTHPVGISNDVMAAAPGAAFMHAAVHALRGWNLWLVIKYVQVMFTTGPMFLTVLLSHFPDLAAVAVISKADYGKYDASGDALFYHLHGSSWHAGDAPLIFWMERYGKVVLLVAVAAAALIAALAYRRQRSAPGRPGRRTTLMERQCQSKYGDKQVAYCPV</sequence>
<dbReference type="PANTHER" id="PTHR32385:SF15">
    <property type="entry name" value="INOSITOL PHOSPHOCERAMIDE MANNOSYLTRANSFERASE 1"/>
    <property type="match status" value="1"/>
</dbReference>